<evidence type="ECO:0000313" key="3">
    <source>
        <dbReference type="Proteomes" id="UP001168380"/>
    </source>
</evidence>
<keyword evidence="3" id="KW-1185">Reference proteome</keyword>
<dbReference type="PANTHER" id="PTHR42695:SF5">
    <property type="entry name" value="GLUTAMINE AMIDOTRANSFERASE YLR126C-RELATED"/>
    <property type="match status" value="1"/>
</dbReference>
<protein>
    <submittedName>
        <fullName evidence="2">GMP synthase</fullName>
    </submittedName>
</protein>
<dbReference type="Proteomes" id="UP001168380">
    <property type="component" value="Unassembled WGS sequence"/>
</dbReference>
<dbReference type="InterPro" id="IPR029062">
    <property type="entry name" value="Class_I_gatase-like"/>
</dbReference>
<reference evidence="2" key="1">
    <citation type="submission" date="2023-07" db="EMBL/GenBank/DDBJ databases">
        <title>Gilvimarinus algae sp. nov., isolated from the surface of Kelp.</title>
        <authorList>
            <person name="Sun Y.Y."/>
            <person name="Gong Y."/>
            <person name="Du Z.J."/>
        </authorList>
    </citation>
    <scope>NUCLEOTIDE SEQUENCE</scope>
    <source>
        <strain evidence="2">SDUM040014</strain>
    </source>
</reference>
<evidence type="ECO:0000259" key="1">
    <source>
        <dbReference type="Pfam" id="PF00117"/>
    </source>
</evidence>
<name>A0ABT8T9F8_9GAMM</name>
<dbReference type="RefSeq" id="WP_302710737.1">
    <property type="nucleotide sequence ID" value="NZ_JAULRT010000027.1"/>
</dbReference>
<dbReference type="SUPFAM" id="SSF52317">
    <property type="entry name" value="Class I glutamine amidotransferase-like"/>
    <property type="match status" value="1"/>
</dbReference>
<dbReference type="Gene3D" id="3.40.50.880">
    <property type="match status" value="1"/>
</dbReference>
<dbReference type="PANTHER" id="PTHR42695">
    <property type="entry name" value="GLUTAMINE AMIDOTRANSFERASE YLR126C-RELATED"/>
    <property type="match status" value="1"/>
</dbReference>
<feature type="domain" description="Glutamine amidotransferase" evidence="1">
    <location>
        <begin position="40"/>
        <end position="189"/>
    </location>
</feature>
<dbReference type="Pfam" id="PF00117">
    <property type="entry name" value="GATase"/>
    <property type="match status" value="1"/>
</dbReference>
<dbReference type="CDD" id="cd01741">
    <property type="entry name" value="GATase1_1"/>
    <property type="match status" value="1"/>
</dbReference>
<proteinExistence type="predicted"/>
<organism evidence="2 3">
    <name type="scientific">Gilvimarinus algae</name>
    <dbReference type="NCBI Taxonomy" id="3058037"/>
    <lineage>
        <taxon>Bacteria</taxon>
        <taxon>Pseudomonadati</taxon>
        <taxon>Pseudomonadota</taxon>
        <taxon>Gammaproteobacteria</taxon>
        <taxon>Cellvibrionales</taxon>
        <taxon>Cellvibrionaceae</taxon>
        <taxon>Gilvimarinus</taxon>
    </lineage>
</organism>
<accession>A0ABT8T9F8</accession>
<comment type="caution">
    <text evidence="2">The sequence shown here is derived from an EMBL/GenBank/DDBJ whole genome shotgun (WGS) entry which is preliminary data.</text>
</comment>
<dbReference type="InterPro" id="IPR017926">
    <property type="entry name" value="GATASE"/>
</dbReference>
<sequence>MKPIAIYNTDTIAESLAREHGQYPDMFIKSLGAINPALRFARFDVNREVYPESLAGYAGVLITGSQSAAYDSDPWIDRLKANIVDLVELGVPLVGICFGHQIIHQALGGRVQKAAGGWCVGVHANRLTGAAVDYGPEGEVFNLLSSHQDQVTDCAPGTEILASTARCPVAMTRIGDRVLTFQGHPEFTRDYAQALMDWRRERIGVTVCEAAMASLSQPLDEQRALHWMLQTLGQK</sequence>
<dbReference type="EMBL" id="JAULRT010000027">
    <property type="protein sequence ID" value="MDO3380613.1"/>
    <property type="molecule type" value="Genomic_DNA"/>
</dbReference>
<dbReference type="PROSITE" id="PS51273">
    <property type="entry name" value="GATASE_TYPE_1"/>
    <property type="match status" value="1"/>
</dbReference>
<dbReference type="InterPro" id="IPR044992">
    <property type="entry name" value="ChyE-like"/>
</dbReference>
<gene>
    <name evidence="2" type="ORF">QWI16_00425</name>
</gene>
<evidence type="ECO:0000313" key="2">
    <source>
        <dbReference type="EMBL" id="MDO3380613.1"/>
    </source>
</evidence>